<feature type="region of interest" description="Disordered" evidence="1">
    <location>
        <begin position="1"/>
        <end position="77"/>
    </location>
</feature>
<protein>
    <submittedName>
        <fullName evidence="2">Uncharacterized protein</fullName>
    </submittedName>
</protein>
<gene>
    <name evidence="2" type="ORF">Kpho02_04510</name>
</gene>
<proteinExistence type="predicted"/>
<reference evidence="2" key="1">
    <citation type="submission" date="2023-02" db="EMBL/GenBank/DDBJ databases">
        <title>Kitasatospora phosalacinea NBRC 14627.</title>
        <authorList>
            <person name="Ichikawa N."/>
            <person name="Sato H."/>
            <person name="Tonouchi N."/>
        </authorList>
    </citation>
    <scope>NUCLEOTIDE SEQUENCE</scope>
    <source>
        <strain evidence="2">NBRC 14627</strain>
    </source>
</reference>
<dbReference type="Proteomes" id="UP001165041">
    <property type="component" value="Unassembled WGS sequence"/>
</dbReference>
<feature type="compositionally biased region" description="Basic residues" evidence="1">
    <location>
        <begin position="33"/>
        <end position="44"/>
    </location>
</feature>
<dbReference type="EMBL" id="BSSA01000001">
    <property type="protein sequence ID" value="GLW68152.1"/>
    <property type="molecule type" value="Genomic_DNA"/>
</dbReference>
<evidence type="ECO:0000313" key="3">
    <source>
        <dbReference type="Proteomes" id="UP001165041"/>
    </source>
</evidence>
<name>A0A9W6Q1W6_9ACTN</name>
<sequence>MRDLDQHLPFPRHRVGGGPGHQHLGPAELPQPHRSHHASARSRTGRSGPPPILQPQAGLRSSTAPTDRVSPAGAGIRAVDTDGFRALEAIGHESPHDAEFDEPVWTPEQRAARLPRLTALFAGANRRPVRSVPARSARG</sequence>
<comment type="caution">
    <text evidence="2">The sequence shown here is derived from an EMBL/GenBank/DDBJ whole genome shotgun (WGS) entry which is preliminary data.</text>
</comment>
<organism evidence="2 3">
    <name type="scientific">Kitasatospora phosalacinea</name>
    <dbReference type="NCBI Taxonomy" id="2065"/>
    <lineage>
        <taxon>Bacteria</taxon>
        <taxon>Bacillati</taxon>
        <taxon>Actinomycetota</taxon>
        <taxon>Actinomycetes</taxon>
        <taxon>Kitasatosporales</taxon>
        <taxon>Streptomycetaceae</taxon>
        <taxon>Kitasatospora</taxon>
    </lineage>
</organism>
<dbReference type="AlphaFoldDB" id="A0A9W6Q1W6"/>
<evidence type="ECO:0000256" key="1">
    <source>
        <dbReference type="SAM" id="MobiDB-lite"/>
    </source>
</evidence>
<evidence type="ECO:0000313" key="2">
    <source>
        <dbReference type="EMBL" id="GLW68152.1"/>
    </source>
</evidence>
<accession>A0A9W6Q1W6</accession>